<dbReference type="InterPro" id="IPR001073">
    <property type="entry name" value="C1q_dom"/>
</dbReference>
<accession>A0A9D4HGZ2</accession>
<dbReference type="SUPFAM" id="SSF49842">
    <property type="entry name" value="TNF-like"/>
    <property type="match status" value="1"/>
</dbReference>
<keyword evidence="2" id="KW-0964">Secreted</keyword>
<dbReference type="Pfam" id="PF00386">
    <property type="entry name" value="C1q"/>
    <property type="match status" value="1"/>
</dbReference>
<comment type="caution">
    <text evidence="7">The sequence shown here is derived from an EMBL/GenBank/DDBJ whole genome shotgun (WGS) entry which is preliminary data.</text>
</comment>
<dbReference type="PANTHER" id="PTHR22923">
    <property type="entry name" value="CEREBELLIN-RELATED"/>
    <property type="match status" value="1"/>
</dbReference>
<keyword evidence="3 5" id="KW-0732">Signal</keyword>
<feature type="signal peptide" evidence="5">
    <location>
        <begin position="1"/>
        <end position="19"/>
    </location>
</feature>
<dbReference type="InterPro" id="IPR050822">
    <property type="entry name" value="Cerebellin_Synaptic_Org"/>
</dbReference>
<gene>
    <name evidence="7" type="ORF">DPMN_061491</name>
</gene>
<dbReference type="OrthoDB" id="6145117at2759"/>
<dbReference type="GO" id="GO:0005576">
    <property type="term" value="C:extracellular region"/>
    <property type="evidence" value="ECO:0007669"/>
    <property type="project" value="UniProtKB-SubCell"/>
</dbReference>
<organism evidence="7 8">
    <name type="scientific">Dreissena polymorpha</name>
    <name type="common">Zebra mussel</name>
    <name type="synonym">Mytilus polymorpha</name>
    <dbReference type="NCBI Taxonomy" id="45954"/>
    <lineage>
        <taxon>Eukaryota</taxon>
        <taxon>Metazoa</taxon>
        <taxon>Spiralia</taxon>
        <taxon>Lophotrochozoa</taxon>
        <taxon>Mollusca</taxon>
        <taxon>Bivalvia</taxon>
        <taxon>Autobranchia</taxon>
        <taxon>Heteroconchia</taxon>
        <taxon>Euheterodonta</taxon>
        <taxon>Imparidentia</taxon>
        <taxon>Neoheterodontei</taxon>
        <taxon>Myida</taxon>
        <taxon>Dreissenoidea</taxon>
        <taxon>Dreissenidae</taxon>
        <taxon>Dreissena</taxon>
    </lineage>
</organism>
<feature type="domain" description="C1q" evidence="6">
    <location>
        <begin position="94"/>
        <end position="229"/>
    </location>
</feature>
<sequence>MRIKIVFSLIVLLTETVQSSDVDVIRKLAELDAKIVQLEKERKQDKNIIHNLQKSRKHDLHKMKKAMTQIMRQTQNGHEMVPFPAAFKKSIRQTELGMAAFTACQQTATQENLGAHQTVVFESVITNVGNSYYPNDGEFTAPINGVYAFHVTVMTEPNIYATLEIVVDGRRIDDMVADASVTHEYRSTAELWLLQLNKGSKVWIRTAAKGYRIHGNCHTVFSGFFVFET</sequence>
<reference evidence="7" key="2">
    <citation type="submission" date="2020-11" db="EMBL/GenBank/DDBJ databases">
        <authorList>
            <person name="McCartney M.A."/>
            <person name="Auch B."/>
            <person name="Kono T."/>
            <person name="Mallez S."/>
            <person name="Becker A."/>
            <person name="Gohl D.M."/>
            <person name="Silverstein K.A.T."/>
            <person name="Koren S."/>
            <person name="Bechman K.B."/>
            <person name="Herman A."/>
            <person name="Abrahante J.E."/>
            <person name="Garbe J."/>
        </authorList>
    </citation>
    <scope>NUCLEOTIDE SEQUENCE</scope>
    <source>
        <strain evidence="7">Duluth1</strain>
        <tissue evidence="7">Whole animal</tissue>
    </source>
</reference>
<keyword evidence="8" id="KW-1185">Reference proteome</keyword>
<evidence type="ECO:0000256" key="3">
    <source>
        <dbReference type="ARBA" id="ARBA00022729"/>
    </source>
</evidence>
<evidence type="ECO:0000256" key="1">
    <source>
        <dbReference type="ARBA" id="ARBA00004613"/>
    </source>
</evidence>
<dbReference type="PROSITE" id="PS50871">
    <property type="entry name" value="C1Q"/>
    <property type="match status" value="1"/>
</dbReference>
<dbReference type="InterPro" id="IPR008983">
    <property type="entry name" value="Tumour_necrosis_fac-like_dom"/>
</dbReference>
<comment type="subcellular location">
    <subcellularLocation>
        <location evidence="1">Secreted</location>
    </subcellularLocation>
</comment>
<dbReference type="PRINTS" id="PR00007">
    <property type="entry name" value="COMPLEMNTC1Q"/>
</dbReference>
<reference evidence="7" key="1">
    <citation type="journal article" date="2019" name="bioRxiv">
        <title>The Genome of the Zebra Mussel, Dreissena polymorpha: A Resource for Invasive Species Research.</title>
        <authorList>
            <person name="McCartney M.A."/>
            <person name="Auch B."/>
            <person name="Kono T."/>
            <person name="Mallez S."/>
            <person name="Zhang Y."/>
            <person name="Obille A."/>
            <person name="Becker A."/>
            <person name="Abrahante J.E."/>
            <person name="Garbe J."/>
            <person name="Badalamenti J.P."/>
            <person name="Herman A."/>
            <person name="Mangelson H."/>
            <person name="Liachko I."/>
            <person name="Sullivan S."/>
            <person name="Sone E.D."/>
            <person name="Koren S."/>
            <person name="Silverstein K.A.T."/>
            <person name="Beckman K.B."/>
            <person name="Gohl D.M."/>
        </authorList>
    </citation>
    <scope>NUCLEOTIDE SEQUENCE</scope>
    <source>
        <strain evidence="7">Duluth1</strain>
        <tissue evidence="7">Whole animal</tissue>
    </source>
</reference>
<feature type="chain" id="PRO_5038868663" description="C1q domain-containing protein" evidence="5">
    <location>
        <begin position="20"/>
        <end position="229"/>
    </location>
</feature>
<feature type="coiled-coil region" evidence="4">
    <location>
        <begin position="28"/>
        <end position="55"/>
    </location>
</feature>
<keyword evidence="4" id="KW-0175">Coiled coil</keyword>
<name>A0A9D4HGZ2_DREPO</name>
<proteinExistence type="predicted"/>
<evidence type="ECO:0000313" key="7">
    <source>
        <dbReference type="EMBL" id="KAH3718685.1"/>
    </source>
</evidence>
<protein>
    <recommendedName>
        <fullName evidence="6">C1q domain-containing protein</fullName>
    </recommendedName>
</protein>
<evidence type="ECO:0000256" key="4">
    <source>
        <dbReference type="SAM" id="Coils"/>
    </source>
</evidence>
<dbReference type="SMART" id="SM00110">
    <property type="entry name" value="C1Q"/>
    <property type="match status" value="1"/>
</dbReference>
<evidence type="ECO:0000256" key="5">
    <source>
        <dbReference type="SAM" id="SignalP"/>
    </source>
</evidence>
<evidence type="ECO:0000313" key="8">
    <source>
        <dbReference type="Proteomes" id="UP000828390"/>
    </source>
</evidence>
<dbReference type="PANTHER" id="PTHR22923:SF116">
    <property type="entry name" value="C1Q DOMAIN-CONTAINING PROTEIN"/>
    <property type="match status" value="1"/>
</dbReference>
<evidence type="ECO:0000256" key="2">
    <source>
        <dbReference type="ARBA" id="ARBA00022525"/>
    </source>
</evidence>
<evidence type="ECO:0000259" key="6">
    <source>
        <dbReference type="PROSITE" id="PS50871"/>
    </source>
</evidence>
<dbReference type="Proteomes" id="UP000828390">
    <property type="component" value="Unassembled WGS sequence"/>
</dbReference>
<dbReference type="AlphaFoldDB" id="A0A9D4HGZ2"/>
<dbReference type="Gene3D" id="2.60.120.40">
    <property type="match status" value="1"/>
</dbReference>
<dbReference type="EMBL" id="JAIWYP010000013">
    <property type="protein sequence ID" value="KAH3718685.1"/>
    <property type="molecule type" value="Genomic_DNA"/>
</dbReference>